<comment type="caution">
    <text evidence="2">The sequence shown here is derived from an EMBL/GenBank/DDBJ whole genome shotgun (WGS) entry which is preliminary data.</text>
</comment>
<accession>A0ABW7F844</accession>
<dbReference type="InterPro" id="IPR003812">
    <property type="entry name" value="Fido"/>
</dbReference>
<dbReference type="Proteomes" id="UP001606210">
    <property type="component" value="Unassembled WGS sequence"/>
</dbReference>
<evidence type="ECO:0000313" key="3">
    <source>
        <dbReference type="Proteomes" id="UP001606210"/>
    </source>
</evidence>
<dbReference type="Pfam" id="PF02661">
    <property type="entry name" value="Fic"/>
    <property type="match status" value="1"/>
</dbReference>
<proteinExistence type="predicted"/>
<dbReference type="InterPro" id="IPR036390">
    <property type="entry name" value="WH_DNA-bd_sf"/>
</dbReference>
<feature type="domain" description="Fido" evidence="1">
    <location>
        <begin position="180"/>
        <end position="333"/>
    </location>
</feature>
<dbReference type="PROSITE" id="PS51459">
    <property type="entry name" value="FIDO"/>
    <property type="match status" value="1"/>
</dbReference>
<dbReference type="InterPro" id="IPR036597">
    <property type="entry name" value="Fido-like_dom_sf"/>
</dbReference>
<sequence>MDAELAALISAAGAAGVAPEALATQLPGISRSTLNRRLAALLKAGVIRSQGAGRARRYLSAEPFGRDDIDAYFATPSQQRPLVRFSPELLGAEPGLPLDKAQRCTQVQALAQPIDARFLASFLIDLSWGSSLLEGSTYSALDTAALIQYGQRNAAKPTADAILVLNHKRAAEHLWLHRELSVAQVHAMHALLTDDHGLPEVAESDHFLPEPQRGRPREFEDVRPANSAYLPPFRPGTGFVAEALGQLVEQAKALHPVQAALYLMTRIPYLQAYANGNKRASRLAANAPLLAGGLLPLSFADVDKADYIRGMAAFYELGSLHVIEQTFVRGYVRSIMRSSELPASVRARGLDVDATAQALVDFINTGRRPTHKVAMLFIG</sequence>
<keyword evidence="3" id="KW-1185">Reference proteome</keyword>
<dbReference type="Gene3D" id="1.10.3290.10">
    <property type="entry name" value="Fido-like domain"/>
    <property type="match status" value="1"/>
</dbReference>
<name>A0ABW7F844_9BURK</name>
<dbReference type="SUPFAM" id="SSF46785">
    <property type="entry name" value="Winged helix' DNA-binding domain"/>
    <property type="match status" value="1"/>
</dbReference>
<dbReference type="RefSeq" id="WP_394482925.1">
    <property type="nucleotide sequence ID" value="NZ_JBIGHV010000009.1"/>
</dbReference>
<dbReference type="SUPFAM" id="SSF140931">
    <property type="entry name" value="Fic-like"/>
    <property type="match status" value="1"/>
</dbReference>
<gene>
    <name evidence="2" type="ORF">ACG00Y_22925</name>
</gene>
<evidence type="ECO:0000313" key="2">
    <source>
        <dbReference type="EMBL" id="MFG6432787.1"/>
    </source>
</evidence>
<evidence type="ECO:0000259" key="1">
    <source>
        <dbReference type="PROSITE" id="PS51459"/>
    </source>
</evidence>
<dbReference type="InterPro" id="IPR036388">
    <property type="entry name" value="WH-like_DNA-bd_sf"/>
</dbReference>
<dbReference type="Gene3D" id="1.10.10.10">
    <property type="entry name" value="Winged helix-like DNA-binding domain superfamily/Winged helix DNA-binding domain"/>
    <property type="match status" value="1"/>
</dbReference>
<organism evidence="2 3">
    <name type="scientific">Pelomonas parva</name>
    <dbReference type="NCBI Taxonomy" id="3299032"/>
    <lineage>
        <taxon>Bacteria</taxon>
        <taxon>Pseudomonadati</taxon>
        <taxon>Pseudomonadota</taxon>
        <taxon>Betaproteobacteria</taxon>
        <taxon>Burkholderiales</taxon>
        <taxon>Sphaerotilaceae</taxon>
        <taxon>Roseateles</taxon>
    </lineage>
</organism>
<protein>
    <submittedName>
        <fullName evidence="2">Fic family protein</fullName>
    </submittedName>
</protein>
<reference evidence="2 3" key="1">
    <citation type="submission" date="2024-08" db="EMBL/GenBank/DDBJ databases">
        <authorList>
            <person name="Lu H."/>
        </authorList>
    </citation>
    <scope>NUCLEOTIDE SEQUENCE [LARGE SCALE GENOMIC DNA]</scope>
    <source>
        <strain evidence="2 3">LYH14W</strain>
    </source>
</reference>
<dbReference type="EMBL" id="JBIGHV010000009">
    <property type="protein sequence ID" value="MFG6432787.1"/>
    <property type="molecule type" value="Genomic_DNA"/>
</dbReference>